<gene>
    <name evidence="1" type="ORF">E2C01_080982</name>
</gene>
<evidence type="ECO:0000313" key="1">
    <source>
        <dbReference type="EMBL" id="MPC86166.1"/>
    </source>
</evidence>
<evidence type="ECO:0000313" key="2">
    <source>
        <dbReference type="Proteomes" id="UP000324222"/>
    </source>
</evidence>
<accession>A0A5B7IWT5</accession>
<dbReference type="AlphaFoldDB" id="A0A5B7IWT5"/>
<dbReference type="Proteomes" id="UP000324222">
    <property type="component" value="Unassembled WGS sequence"/>
</dbReference>
<keyword evidence="2" id="KW-1185">Reference proteome</keyword>
<organism evidence="1 2">
    <name type="scientific">Portunus trituberculatus</name>
    <name type="common">Swimming crab</name>
    <name type="synonym">Neptunus trituberculatus</name>
    <dbReference type="NCBI Taxonomy" id="210409"/>
    <lineage>
        <taxon>Eukaryota</taxon>
        <taxon>Metazoa</taxon>
        <taxon>Ecdysozoa</taxon>
        <taxon>Arthropoda</taxon>
        <taxon>Crustacea</taxon>
        <taxon>Multicrustacea</taxon>
        <taxon>Malacostraca</taxon>
        <taxon>Eumalacostraca</taxon>
        <taxon>Eucarida</taxon>
        <taxon>Decapoda</taxon>
        <taxon>Pleocyemata</taxon>
        <taxon>Brachyura</taxon>
        <taxon>Eubrachyura</taxon>
        <taxon>Portunoidea</taxon>
        <taxon>Portunidae</taxon>
        <taxon>Portuninae</taxon>
        <taxon>Portunus</taxon>
    </lineage>
</organism>
<proteinExistence type="predicted"/>
<protein>
    <submittedName>
        <fullName evidence="1">Uncharacterized protein</fullName>
    </submittedName>
</protein>
<sequence length="107" mass="12151">MNSSPAKSVSKYVGTILRLIITHNLNTVTRSNGTENARQHNTNYLDTNKHHIQKRFPLSPRPFSKTTETNSRVLESIFPVDNAENLLTCHYNQRNVLKTSVTSTRAL</sequence>
<dbReference type="EMBL" id="VSRR010070665">
    <property type="protein sequence ID" value="MPC86166.1"/>
    <property type="molecule type" value="Genomic_DNA"/>
</dbReference>
<name>A0A5B7IWT5_PORTR</name>
<reference evidence="1 2" key="1">
    <citation type="submission" date="2019-05" db="EMBL/GenBank/DDBJ databases">
        <title>Another draft genome of Portunus trituberculatus and its Hox gene families provides insights of decapod evolution.</title>
        <authorList>
            <person name="Jeong J.-H."/>
            <person name="Song I."/>
            <person name="Kim S."/>
            <person name="Choi T."/>
            <person name="Kim D."/>
            <person name="Ryu S."/>
            <person name="Kim W."/>
        </authorList>
    </citation>
    <scope>NUCLEOTIDE SEQUENCE [LARGE SCALE GENOMIC DNA]</scope>
    <source>
        <tissue evidence="1">Muscle</tissue>
    </source>
</reference>
<comment type="caution">
    <text evidence="1">The sequence shown here is derived from an EMBL/GenBank/DDBJ whole genome shotgun (WGS) entry which is preliminary data.</text>
</comment>